<dbReference type="GO" id="GO:0038093">
    <property type="term" value="P:Fc receptor signaling pathway"/>
    <property type="evidence" value="ECO:0007669"/>
    <property type="project" value="InterPro"/>
</dbReference>
<evidence type="ECO:0000256" key="26">
    <source>
        <dbReference type="PIRSR" id="PIRSR000615-1"/>
    </source>
</evidence>
<feature type="binding site" evidence="27">
    <location>
        <begin position="510"/>
        <end position="517"/>
    </location>
    <ligand>
        <name>ATP</name>
        <dbReference type="ChEBI" id="CHEBI:30616"/>
    </ligand>
</feature>
<dbReference type="GO" id="GO:0038109">
    <property type="term" value="P:Kit signaling pathway"/>
    <property type="evidence" value="ECO:0007669"/>
    <property type="project" value="InterPro"/>
</dbReference>
<keyword evidence="7 31" id="KW-0812">Transmembrane</keyword>
<dbReference type="PANTHER" id="PTHR24416:SF46">
    <property type="entry name" value="MAST_STEM CELL GROWTH FACTOR RECEPTOR KIT"/>
    <property type="match status" value="1"/>
</dbReference>
<dbReference type="Gene3D" id="3.30.200.20">
    <property type="entry name" value="Phosphorylase Kinase, domain 1"/>
    <property type="match status" value="1"/>
</dbReference>
<dbReference type="GO" id="GO:0005886">
    <property type="term" value="C:plasma membrane"/>
    <property type="evidence" value="ECO:0007669"/>
    <property type="project" value="UniProtKB-SubCell"/>
</dbReference>
<dbReference type="PROSITE" id="PS00107">
    <property type="entry name" value="PROTEIN_KINASE_ATP"/>
    <property type="match status" value="1"/>
</dbReference>
<keyword evidence="11 27" id="KW-0547">Nucleotide-binding</keyword>
<dbReference type="PIRSF" id="PIRSF500951">
    <property type="entry name" value="SCGF_recepter"/>
    <property type="match status" value="1"/>
</dbReference>
<dbReference type="InterPro" id="IPR001824">
    <property type="entry name" value="Tyr_kinase_rcpt_3_CS"/>
</dbReference>
<dbReference type="FunFam" id="3.30.200.20:FF:000025">
    <property type="entry name" value="Platelet-derived growth factor receptor alpha"/>
    <property type="match status" value="1"/>
</dbReference>
<feature type="binding site" evidence="28">
    <location>
        <position position="718"/>
    </location>
    <ligand>
        <name>Mg(2+)</name>
        <dbReference type="ChEBI" id="CHEBI:18420"/>
    </ligand>
</feature>
<keyword evidence="6" id="KW-0808">Transferase</keyword>
<comment type="subcellular location">
    <subcellularLocation>
        <location evidence="1">Cell membrane</location>
        <topology evidence="1">Single-pass type I membrane protein</topology>
    </subcellularLocation>
    <subcellularLocation>
        <location evidence="31">Membrane</location>
        <topology evidence="31">Single-pass type I membrane protein</topology>
    </subcellularLocation>
</comment>
<evidence type="ECO:0000256" key="23">
    <source>
        <dbReference type="ARBA" id="ARBA00032147"/>
    </source>
</evidence>
<dbReference type="GO" id="GO:0030318">
    <property type="term" value="P:melanocyte differentiation"/>
    <property type="evidence" value="ECO:0007669"/>
    <property type="project" value="UniProtKB-ARBA"/>
</dbReference>
<dbReference type="PROSITE" id="PS50835">
    <property type="entry name" value="IG_LIKE"/>
    <property type="match status" value="1"/>
</dbReference>
<dbReference type="GO" id="GO:0005524">
    <property type="term" value="F:ATP binding"/>
    <property type="evidence" value="ECO:0007669"/>
    <property type="project" value="UniProtKB-UniRule"/>
</dbReference>
<evidence type="ECO:0000256" key="8">
    <source>
        <dbReference type="ARBA" id="ARBA00022723"/>
    </source>
</evidence>
<evidence type="ECO:0000256" key="6">
    <source>
        <dbReference type="ARBA" id="ARBA00022679"/>
    </source>
</evidence>
<evidence type="ECO:0000256" key="30">
    <source>
        <dbReference type="PROSITE-ProRule" id="PRU10141"/>
    </source>
</evidence>
<feature type="binding site" evidence="28">
    <location>
        <position position="705"/>
    </location>
    <ligand>
        <name>Mg(2+)</name>
        <dbReference type="ChEBI" id="CHEBI:18420"/>
    </ligand>
</feature>
<reference evidence="34" key="1">
    <citation type="submission" date="2025-08" db="UniProtKB">
        <authorList>
            <consortium name="Ensembl"/>
        </authorList>
    </citation>
    <scope>IDENTIFICATION</scope>
</reference>
<dbReference type="Ensembl" id="ENSSRHT00000103906.1">
    <property type="protein sequence ID" value="ENSSRHP00000101171.1"/>
    <property type="gene ID" value="ENSSRHG00000049591.1"/>
</dbReference>
<feature type="binding site" evidence="27">
    <location>
        <position position="704"/>
    </location>
    <ligand>
        <name>ATP</name>
        <dbReference type="ChEBI" id="CHEBI:30616"/>
    </ligand>
</feature>
<keyword evidence="15" id="KW-0832">Ubl conjugation</keyword>
<dbReference type="Gene3D" id="1.10.510.10">
    <property type="entry name" value="Transferase(Phosphotransferase) domain 1"/>
    <property type="match status" value="1"/>
</dbReference>
<evidence type="ECO:0000256" key="24">
    <source>
        <dbReference type="ARBA" id="ARBA00032530"/>
    </source>
</evidence>
<keyword evidence="18" id="KW-0829">Tyrosine-protein kinase</keyword>
<feature type="active site" description="Proton acceptor" evidence="26">
    <location>
        <position position="700"/>
    </location>
</feature>
<accession>A0A673NCD3</accession>
<dbReference type="InterPro" id="IPR011009">
    <property type="entry name" value="Kinase-like_dom_sf"/>
</dbReference>
<dbReference type="AlphaFoldDB" id="A0A673NCD3"/>
<dbReference type="FunFam" id="1.10.510.10:FF:000177">
    <property type="entry name" value="Mast/stem cell growth factor receptor"/>
    <property type="match status" value="1"/>
</dbReference>
<dbReference type="InterPro" id="IPR008266">
    <property type="entry name" value="Tyr_kinase_AS"/>
</dbReference>
<evidence type="ECO:0000256" key="9">
    <source>
        <dbReference type="ARBA" id="ARBA00022729"/>
    </source>
</evidence>
<sequence>SARSRPTITPEGPQLIVPLNDDFSLHCQSDSSVRWLREDRPTRILKEQRQGQVTVLKVSKAGPQHMGKYSCREEASGEKSSIYVYVKDPENPFRRNIMFDFVAGEGEMATLPCLATDPRMTDLHLQKCDGQPLPNSLRYSSSIETGITLEDVRKDFEGCYVCVGTLEGNTVKSGQYQLNVRLCLISSELPNKLWSCFPFACAKQPSVQQFSSILTEPISHLRNATLNLGSVTKQDAGSYNCEARNERGTSNKTMFYAFLCADKGFINLTSVNNSTKRVRAGESLSLRVVMDAYPKPHTFSWSYSGVKLTNTTDHVITSRSHGNSYTSELKLVRLKVLESGVYIFSCSNRDATVHQSFEVHVISKPQIVSHDGPIDGQVRCVAEGYPTPQIKWYYCDQPHSRYAYCLSSVLFVSNTSTATYNGLQKLLSNISSISLEQCCFAFLETLLIVYSSPIPSLFFCLQQKPKYQIQWKVIEGIHGNSYVYIDPTQLPYDHQWEFPRDKLRFGKTLGSGAFGKVVEATAYGMSKADTVMTVAVKMLKPSAHATEKEALMSELKVLSYLGNHINIVNLLGACTIGGPTLVITEYCCFGDLLNFLRRRRESFYFTTLGEDSYYRNVMLQPEPNESRHGYMTMKPSVMGLLSSENRRSLNKGDSYRDSDAVSEIMQEDGMTLDTEDLLSFSYQVAKGMDFLASKNCIHRDLAARNILLTQGRVAKICDFGLARDITTDSNYVVKGNARLPVKWMSPESIFECVYTFESDVWSYGILLWEIFSLGSSPYPGMPVDSNFYKMIKEEYRMESPEFAPSEMYEIMHSCWDADPFKRPSFGKIVEKIEQQISDSTKHIYLNFSSRLPAAPGSHEESGSHVQRLNSVGSHITATQPLLSSNDVFLEGTSPRHPPV</sequence>
<name>A0A673NCD3_9TELE</name>
<comment type="similarity">
    <text evidence="31">Belongs to the protein kinase superfamily. Tyr protein kinase family. CSF-1/PDGF receptor subfamily.</text>
</comment>
<evidence type="ECO:0000256" key="20">
    <source>
        <dbReference type="ARBA" id="ARBA00023170"/>
    </source>
</evidence>
<keyword evidence="19" id="KW-1015">Disulfide bond</keyword>
<evidence type="ECO:0000256" key="13">
    <source>
        <dbReference type="ARBA" id="ARBA00022840"/>
    </source>
</evidence>
<evidence type="ECO:0000256" key="16">
    <source>
        <dbReference type="ARBA" id="ARBA00022989"/>
    </source>
</evidence>
<dbReference type="GO" id="GO:0030335">
    <property type="term" value="P:positive regulation of cell migration"/>
    <property type="evidence" value="ECO:0007669"/>
    <property type="project" value="TreeGrafter"/>
</dbReference>
<evidence type="ECO:0000256" key="7">
    <source>
        <dbReference type="ARBA" id="ARBA00022692"/>
    </source>
</evidence>
<dbReference type="InterPro" id="IPR050122">
    <property type="entry name" value="RTK"/>
</dbReference>
<comment type="catalytic activity">
    <reaction evidence="25">
        <text>L-tyrosyl-[protein] + ATP = O-phospho-L-tyrosyl-[protein] + ADP + H(+)</text>
        <dbReference type="Rhea" id="RHEA:10596"/>
        <dbReference type="Rhea" id="RHEA-COMP:10136"/>
        <dbReference type="Rhea" id="RHEA-COMP:20101"/>
        <dbReference type="ChEBI" id="CHEBI:15378"/>
        <dbReference type="ChEBI" id="CHEBI:30616"/>
        <dbReference type="ChEBI" id="CHEBI:46858"/>
        <dbReference type="ChEBI" id="CHEBI:61978"/>
        <dbReference type="ChEBI" id="CHEBI:456216"/>
        <dbReference type="EC" id="2.7.10.1"/>
    </reaction>
</comment>
<evidence type="ECO:0000256" key="3">
    <source>
        <dbReference type="ARBA" id="ARBA00014417"/>
    </source>
</evidence>
<dbReference type="InterPro" id="IPR013151">
    <property type="entry name" value="Immunoglobulin_dom"/>
</dbReference>
<evidence type="ECO:0000256" key="25">
    <source>
        <dbReference type="ARBA" id="ARBA00051243"/>
    </source>
</evidence>
<keyword evidence="22 31" id="KW-0393">Immunoglobulin domain</keyword>
<evidence type="ECO:0000256" key="22">
    <source>
        <dbReference type="ARBA" id="ARBA00023319"/>
    </source>
</evidence>
<keyword evidence="9" id="KW-0732">Signal</keyword>
<evidence type="ECO:0000256" key="17">
    <source>
        <dbReference type="ARBA" id="ARBA00023136"/>
    </source>
</evidence>
<evidence type="ECO:0000256" key="11">
    <source>
        <dbReference type="ARBA" id="ARBA00022741"/>
    </source>
</evidence>
<feature type="domain" description="Ig-like" evidence="33">
    <location>
        <begin position="6"/>
        <end position="83"/>
    </location>
</feature>
<dbReference type="Pfam" id="PF00047">
    <property type="entry name" value="ig"/>
    <property type="match status" value="1"/>
</dbReference>
<evidence type="ECO:0000256" key="12">
    <source>
        <dbReference type="ARBA" id="ARBA00022777"/>
    </source>
</evidence>
<evidence type="ECO:0000313" key="34">
    <source>
        <dbReference type="Ensembl" id="ENSSRHP00000101171.1"/>
    </source>
</evidence>
<dbReference type="GO" id="GO:0097324">
    <property type="term" value="P:melanocyte migration"/>
    <property type="evidence" value="ECO:0007669"/>
    <property type="project" value="UniProtKB-ARBA"/>
</dbReference>
<keyword evidence="8 28" id="KW-0479">Metal-binding</keyword>
<evidence type="ECO:0000256" key="10">
    <source>
        <dbReference type="ARBA" id="ARBA00022737"/>
    </source>
</evidence>
<evidence type="ECO:0000256" key="1">
    <source>
        <dbReference type="ARBA" id="ARBA00004251"/>
    </source>
</evidence>
<keyword evidence="35" id="KW-1185">Reference proteome</keyword>
<dbReference type="InterPro" id="IPR001245">
    <property type="entry name" value="Ser-Thr/Tyr_kinase_cat_dom"/>
</dbReference>
<dbReference type="InterPro" id="IPR003599">
    <property type="entry name" value="Ig_sub"/>
</dbReference>
<dbReference type="SMART" id="SM00409">
    <property type="entry name" value="IG"/>
    <property type="match status" value="3"/>
</dbReference>
<keyword evidence="20 31" id="KW-0675">Receptor</keyword>
<dbReference type="InterPro" id="IPR000719">
    <property type="entry name" value="Prot_kinase_dom"/>
</dbReference>
<dbReference type="PIRSF" id="PIRSF000615">
    <property type="entry name" value="TyrPK_CSF1-R"/>
    <property type="match status" value="1"/>
</dbReference>
<dbReference type="GO" id="GO:0046427">
    <property type="term" value="P:positive regulation of receptor signaling pathway via JAK-STAT"/>
    <property type="evidence" value="ECO:0007669"/>
    <property type="project" value="TreeGrafter"/>
</dbReference>
<reference evidence="34" key="2">
    <citation type="submission" date="2025-09" db="UniProtKB">
        <authorList>
            <consortium name="Ensembl"/>
        </authorList>
    </citation>
    <scope>IDENTIFICATION</scope>
</reference>
<keyword evidence="13 27" id="KW-0067">ATP-binding</keyword>
<gene>
    <name evidence="34" type="primary">LOC107755246</name>
</gene>
<dbReference type="Gene3D" id="2.60.40.10">
    <property type="entry name" value="Immunoglobulins"/>
    <property type="match status" value="5"/>
</dbReference>
<evidence type="ECO:0000256" key="31">
    <source>
        <dbReference type="RuleBase" id="RU000311"/>
    </source>
</evidence>
<dbReference type="SMART" id="SM00219">
    <property type="entry name" value="TyrKc"/>
    <property type="match status" value="1"/>
</dbReference>
<feature type="binding site" evidence="28">
    <location>
        <position position="482"/>
    </location>
    <ligand>
        <name>Mg(2+)</name>
        <dbReference type="ChEBI" id="CHEBI:18420"/>
    </ligand>
</feature>
<dbReference type="InterPro" id="IPR017441">
    <property type="entry name" value="Protein_kinase_ATP_BS"/>
</dbReference>
<dbReference type="SUPFAM" id="SSF48726">
    <property type="entry name" value="Immunoglobulin"/>
    <property type="match status" value="4"/>
</dbReference>
<dbReference type="InterPro" id="IPR003598">
    <property type="entry name" value="Ig_sub2"/>
</dbReference>
<dbReference type="GO" id="GO:0002244">
    <property type="term" value="P:hematopoietic progenitor cell differentiation"/>
    <property type="evidence" value="ECO:0007669"/>
    <property type="project" value="TreeGrafter"/>
</dbReference>
<evidence type="ECO:0000259" key="32">
    <source>
        <dbReference type="PROSITE" id="PS50011"/>
    </source>
</evidence>
<evidence type="ECO:0000256" key="19">
    <source>
        <dbReference type="ARBA" id="ARBA00023157"/>
    </source>
</evidence>
<evidence type="ECO:0000256" key="5">
    <source>
        <dbReference type="ARBA" id="ARBA00022553"/>
    </source>
</evidence>
<organism evidence="34 35">
    <name type="scientific">Sinocyclocheilus rhinocerous</name>
    <dbReference type="NCBI Taxonomy" id="307959"/>
    <lineage>
        <taxon>Eukaryota</taxon>
        <taxon>Metazoa</taxon>
        <taxon>Chordata</taxon>
        <taxon>Craniata</taxon>
        <taxon>Vertebrata</taxon>
        <taxon>Euteleostomi</taxon>
        <taxon>Actinopterygii</taxon>
        <taxon>Neopterygii</taxon>
        <taxon>Teleostei</taxon>
        <taxon>Ostariophysi</taxon>
        <taxon>Cypriniformes</taxon>
        <taxon>Cyprinidae</taxon>
        <taxon>Cyprininae</taxon>
        <taxon>Sinocyclocheilus</taxon>
    </lineage>
</organism>
<feature type="domain" description="Protein kinase" evidence="32">
    <location>
        <begin position="503"/>
        <end position="845"/>
    </location>
</feature>
<evidence type="ECO:0000256" key="15">
    <source>
        <dbReference type="ARBA" id="ARBA00022843"/>
    </source>
</evidence>
<dbReference type="Proteomes" id="UP000472270">
    <property type="component" value="Unassembled WGS sequence"/>
</dbReference>
<keyword evidence="10" id="KW-0677">Repeat</keyword>
<keyword evidence="21" id="KW-0325">Glycoprotein</keyword>
<evidence type="ECO:0000256" key="2">
    <source>
        <dbReference type="ARBA" id="ARBA00011902"/>
    </source>
</evidence>
<dbReference type="SUPFAM" id="SSF56112">
    <property type="entry name" value="Protein kinase-like (PK-like)"/>
    <property type="match status" value="1"/>
</dbReference>
<keyword evidence="5" id="KW-0597">Phosphoprotein</keyword>
<dbReference type="Pfam" id="PF07714">
    <property type="entry name" value="PK_Tyr_Ser-Thr"/>
    <property type="match status" value="1"/>
</dbReference>
<evidence type="ECO:0000256" key="4">
    <source>
        <dbReference type="ARBA" id="ARBA00022475"/>
    </source>
</evidence>
<dbReference type="InterPro" id="IPR020635">
    <property type="entry name" value="Tyr_kinase_cat_dom"/>
</dbReference>
<feature type="binding site" evidence="27 30">
    <location>
        <position position="537"/>
    </location>
    <ligand>
        <name>ATP</name>
        <dbReference type="ChEBI" id="CHEBI:30616"/>
    </ligand>
</feature>
<dbReference type="CDD" id="cd00096">
    <property type="entry name" value="Ig"/>
    <property type="match status" value="1"/>
</dbReference>
<dbReference type="PROSITE" id="PS00240">
    <property type="entry name" value="RECEPTOR_TYR_KIN_III"/>
    <property type="match status" value="1"/>
</dbReference>
<evidence type="ECO:0000259" key="33">
    <source>
        <dbReference type="PROSITE" id="PS50835"/>
    </source>
</evidence>
<keyword evidence="4" id="KW-1003">Cell membrane</keyword>
<dbReference type="GO" id="GO:0019838">
    <property type="term" value="F:growth factor binding"/>
    <property type="evidence" value="ECO:0007669"/>
    <property type="project" value="TreeGrafter"/>
</dbReference>
<evidence type="ECO:0000313" key="35">
    <source>
        <dbReference type="Proteomes" id="UP000472270"/>
    </source>
</evidence>
<dbReference type="GO" id="GO:0046872">
    <property type="term" value="F:metal ion binding"/>
    <property type="evidence" value="ECO:0007669"/>
    <property type="project" value="UniProtKB-KW"/>
</dbReference>
<dbReference type="InterPro" id="IPR036179">
    <property type="entry name" value="Ig-like_dom_sf"/>
</dbReference>
<keyword evidence="14 28" id="KW-0460">Magnesium</keyword>
<feature type="site" description="Important for interaction with phosphotyrosine-binding proteins" evidence="29">
    <location>
        <position position="844"/>
    </location>
</feature>
<dbReference type="PROSITE" id="PS50011">
    <property type="entry name" value="PROTEIN_KINASE_DOM"/>
    <property type="match status" value="1"/>
</dbReference>
<evidence type="ECO:0000256" key="21">
    <source>
        <dbReference type="ARBA" id="ARBA00023180"/>
    </source>
</evidence>
<dbReference type="PANTHER" id="PTHR24416">
    <property type="entry name" value="TYROSINE-PROTEIN KINASE RECEPTOR"/>
    <property type="match status" value="1"/>
</dbReference>
<feature type="binding site" evidence="27">
    <location>
        <begin position="585"/>
        <end position="591"/>
    </location>
    <ligand>
        <name>ATP</name>
        <dbReference type="ChEBI" id="CHEBI:30616"/>
    </ligand>
</feature>
<keyword evidence="17" id="KW-0472">Membrane</keyword>
<evidence type="ECO:0000256" key="27">
    <source>
        <dbReference type="PIRSR" id="PIRSR000615-2"/>
    </source>
</evidence>
<evidence type="ECO:0000256" key="14">
    <source>
        <dbReference type="ARBA" id="ARBA00022842"/>
    </source>
</evidence>
<dbReference type="GO" id="GO:0019955">
    <property type="term" value="F:cytokine binding"/>
    <property type="evidence" value="ECO:0007669"/>
    <property type="project" value="InterPro"/>
</dbReference>
<dbReference type="GO" id="GO:0043235">
    <property type="term" value="C:receptor complex"/>
    <property type="evidence" value="ECO:0007669"/>
    <property type="project" value="TreeGrafter"/>
</dbReference>
<dbReference type="PROSITE" id="PS00109">
    <property type="entry name" value="PROTEIN_KINASE_TYR"/>
    <property type="match status" value="1"/>
</dbReference>
<protein>
    <recommendedName>
        <fullName evidence="3">Mast/stem cell growth factor receptor Kit</fullName>
        <ecNumber evidence="2">2.7.10.1</ecNumber>
    </recommendedName>
    <alternativeName>
        <fullName evidence="24">Proto-oncogene c-Kit</fullName>
    </alternativeName>
    <alternativeName>
        <fullName evidence="23">Tyrosine-protein kinase Kit</fullName>
    </alternativeName>
</protein>
<proteinExistence type="inferred from homology"/>
<evidence type="ECO:0000256" key="18">
    <source>
        <dbReference type="ARBA" id="ARBA00023137"/>
    </source>
</evidence>
<dbReference type="InterPro" id="IPR027263">
    <property type="entry name" value="SCGF_receptor"/>
</dbReference>
<dbReference type="InterPro" id="IPR013783">
    <property type="entry name" value="Ig-like_fold"/>
</dbReference>
<dbReference type="GO" id="GO:0004714">
    <property type="term" value="F:transmembrane receptor protein tyrosine kinase activity"/>
    <property type="evidence" value="ECO:0007669"/>
    <property type="project" value="UniProtKB-EC"/>
</dbReference>
<dbReference type="SMART" id="SM00408">
    <property type="entry name" value="IGc2"/>
    <property type="match status" value="2"/>
</dbReference>
<evidence type="ECO:0000256" key="28">
    <source>
        <dbReference type="PIRSR" id="PIRSR000615-3"/>
    </source>
</evidence>
<dbReference type="EC" id="2.7.10.1" evidence="2"/>
<keyword evidence="12" id="KW-0418">Kinase</keyword>
<dbReference type="GO" id="GO:0030183">
    <property type="term" value="P:B cell differentiation"/>
    <property type="evidence" value="ECO:0007669"/>
    <property type="project" value="TreeGrafter"/>
</dbReference>
<keyword evidence="16" id="KW-1133">Transmembrane helix</keyword>
<evidence type="ECO:0000256" key="29">
    <source>
        <dbReference type="PIRSR" id="PIRSR000615-4"/>
    </source>
</evidence>
<dbReference type="InterPro" id="IPR007110">
    <property type="entry name" value="Ig-like_dom"/>
</dbReference>